<evidence type="ECO:0000313" key="3">
    <source>
        <dbReference type="Proteomes" id="UP001341840"/>
    </source>
</evidence>
<evidence type="ECO:0000313" key="2">
    <source>
        <dbReference type="EMBL" id="MED6163063.1"/>
    </source>
</evidence>
<sequence>MHDRVDGLGWGFMYNAFPPVNVTMVWEFCGNFSADHQTHVFIRGKQIPFSEEDICHHLGIEIELPPLGENDMFKATMVGEKRGELDMDLVFQVIGRQQTNWANNSADNTIPQRKIDNTILNAGATAWHKLIKTNIDPKTHGTTFDLDHTILIYMLMTEGVVNLPCIMRDVLLKRPTGNSRNLLPYQVFISRLATRYQVPEFPRDEIYHVREQNMYCPYGDWKGEQSKPVTFEIPSFSIRHSPKPSLREVMRNLRRQERLQLNMQSMLRDAFPHAKFGGLLPVSSSEDDSEPDS</sequence>
<comment type="caution">
    <text evidence="2">The sequence shown here is derived from an EMBL/GenBank/DDBJ whole genome shotgun (WGS) entry which is preliminary data.</text>
</comment>
<dbReference type="EMBL" id="JASCZI010121827">
    <property type="protein sequence ID" value="MED6163063.1"/>
    <property type="molecule type" value="Genomic_DNA"/>
</dbReference>
<feature type="domain" description="Putative plant transposon protein" evidence="1">
    <location>
        <begin position="8"/>
        <end position="199"/>
    </location>
</feature>
<organism evidence="2 3">
    <name type="scientific">Stylosanthes scabra</name>
    <dbReference type="NCBI Taxonomy" id="79078"/>
    <lineage>
        <taxon>Eukaryota</taxon>
        <taxon>Viridiplantae</taxon>
        <taxon>Streptophyta</taxon>
        <taxon>Embryophyta</taxon>
        <taxon>Tracheophyta</taxon>
        <taxon>Spermatophyta</taxon>
        <taxon>Magnoliopsida</taxon>
        <taxon>eudicotyledons</taxon>
        <taxon>Gunneridae</taxon>
        <taxon>Pentapetalae</taxon>
        <taxon>rosids</taxon>
        <taxon>fabids</taxon>
        <taxon>Fabales</taxon>
        <taxon>Fabaceae</taxon>
        <taxon>Papilionoideae</taxon>
        <taxon>50 kb inversion clade</taxon>
        <taxon>dalbergioids sensu lato</taxon>
        <taxon>Dalbergieae</taxon>
        <taxon>Pterocarpus clade</taxon>
        <taxon>Stylosanthes</taxon>
    </lineage>
</organism>
<accession>A0ABU6USX9</accession>
<keyword evidence="3" id="KW-1185">Reference proteome</keyword>
<dbReference type="Pfam" id="PF20167">
    <property type="entry name" value="Transposase_32"/>
    <property type="match status" value="1"/>
</dbReference>
<name>A0ABU6USX9_9FABA</name>
<dbReference type="Proteomes" id="UP001341840">
    <property type="component" value="Unassembled WGS sequence"/>
</dbReference>
<reference evidence="2 3" key="1">
    <citation type="journal article" date="2023" name="Plants (Basel)">
        <title>Bridging the Gap: Combining Genomics and Transcriptomics Approaches to Understand Stylosanthes scabra, an Orphan Legume from the Brazilian Caatinga.</title>
        <authorList>
            <person name="Ferreira-Neto J.R.C."/>
            <person name="da Silva M.D."/>
            <person name="Binneck E."/>
            <person name="de Melo N.F."/>
            <person name="da Silva R.H."/>
            <person name="de Melo A.L.T.M."/>
            <person name="Pandolfi V."/>
            <person name="Bustamante F.O."/>
            <person name="Brasileiro-Vidal A.C."/>
            <person name="Benko-Iseppon A.M."/>
        </authorList>
    </citation>
    <scope>NUCLEOTIDE SEQUENCE [LARGE SCALE GENOMIC DNA]</scope>
    <source>
        <tissue evidence="2">Leaves</tissue>
    </source>
</reference>
<protein>
    <recommendedName>
        <fullName evidence="1">Putative plant transposon protein domain-containing protein</fullName>
    </recommendedName>
</protein>
<proteinExistence type="predicted"/>
<evidence type="ECO:0000259" key="1">
    <source>
        <dbReference type="Pfam" id="PF20167"/>
    </source>
</evidence>
<gene>
    <name evidence="2" type="ORF">PIB30_076364</name>
</gene>
<dbReference type="InterPro" id="IPR046796">
    <property type="entry name" value="Transposase_32_dom"/>
</dbReference>